<comment type="caution">
    <text evidence="2">The sequence shown here is derived from an EMBL/GenBank/DDBJ whole genome shotgun (WGS) entry which is preliminary data.</text>
</comment>
<dbReference type="EMBL" id="CAKKNE010000004">
    <property type="protein sequence ID" value="CAH0373755.1"/>
    <property type="molecule type" value="Genomic_DNA"/>
</dbReference>
<keyword evidence="3" id="KW-1185">Reference proteome</keyword>
<evidence type="ECO:0000313" key="3">
    <source>
        <dbReference type="Proteomes" id="UP000789595"/>
    </source>
</evidence>
<dbReference type="Proteomes" id="UP000789595">
    <property type="component" value="Unassembled WGS sequence"/>
</dbReference>
<accession>A0A8J2WN26</accession>
<evidence type="ECO:0000256" key="1">
    <source>
        <dbReference type="SAM" id="MobiDB-lite"/>
    </source>
</evidence>
<dbReference type="AlphaFoldDB" id="A0A8J2WN26"/>
<proteinExistence type="predicted"/>
<feature type="compositionally biased region" description="Basic and acidic residues" evidence="1">
    <location>
        <begin position="223"/>
        <end position="235"/>
    </location>
</feature>
<reference evidence="2" key="1">
    <citation type="submission" date="2021-11" db="EMBL/GenBank/DDBJ databases">
        <authorList>
            <consortium name="Genoscope - CEA"/>
            <person name="William W."/>
        </authorList>
    </citation>
    <scope>NUCLEOTIDE SEQUENCE</scope>
</reference>
<organism evidence="2 3">
    <name type="scientific">Pelagomonas calceolata</name>
    <dbReference type="NCBI Taxonomy" id="35677"/>
    <lineage>
        <taxon>Eukaryota</taxon>
        <taxon>Sar</taxon>
        <taxon>Stramenopiles</taxon>
        <taxon>Ochrophyta</taxon>
        <taxon>Pelagophyceae</taxon>
        <taxon>Pelagomonadales</taxon>
        <taxon>Pelagomonadaceae</taxon>
        <taxon>Pelagomonas</taxon>
    </lineage>
</organism>
<protein>
    <submittedName>
        <fullName evidence="2">Uncharacterized protein</fullName>
    </submittedName>
</protein>
<sequence length="244" mass="26949">MAWRCFCPVPGGGAVNAPGSTTCKTCGLPRASRAWFFFRDAAAHEPCRAARRRGRRSARVRDRELDAKLEALRGGPAPRRAHGLDPTRRNPSLPREVVQGTFEWAHGYATVEDAAWVAGIPYLVCVGGWTHATVATDPHRGALEQDRVEAEIAVLKAKKAFLVLKLRGARAREWLRRNRSFKNVEKGPAVVRARDAVLENAARLDAARAYLVARRGSDRAYEMLTKDKKGADRVPPRKGPRAPS</sequence>
<name>A0A8J2WN26_9STRA</name>
<gene>
    <name evidence="2" type="ORF">PECAL_4P09920</name>
</gene>
<feature type="region of interest" description="Disordered" evidence="1">
    <location>
        <begin position="223"/>
        <end position="244"/>
    </location>
</feature>
<evidence type="ECO:0000313" key="2">
    <source>
        <dbReference type="EMBL" id="CAH0373755.1"/>
    </source>
</evidence>